<evidence type="ECO:0000259" key="3">
    <source>
        <dbReference type="Pfam" id="PF13354"/>
    </source>
</evidence>
<evidence type="ECO:0000313" key="5">
    <source>
        <dbReference type="Proteomes" id="UP001500320"/>
    </source>
</evidence>
<dbReference type="Pfam" id="PF13354">
    <property type="entry name" value="Beta-lactamase2"/>
    <property type="match status" value="1"/>
</dbReference>
<organism evidence="4 5">
    <name type="scientific">Planomonospora alba</name>
    <dbReference type="NCBI Taxonomy" id="161354"/>
    <lineage>
        <taxon>Bacteria</taxon>
        <taxon>Bacillati</taxon>
        <taxon>Actinomycetota</taxon>
        <taxon>Actinomycetes</taxon>
        <taxon>Streptosporangiales</taxon>
        <taxon>Streptosporangiaceae</taxon>
        <taxon>Planomonospora</taxon>
    </lineage>
</organism>
<protein>
    <recommendedName>
        <fullName evidence="3">Beta-lactamase class A catalytic domain-containing protein</fullName>
    </recommendedName>
</protein>
<dbReference type="InterPro" id="IPR045155">
    <property type="entry name" value="Beta-lactam_cat"/>
</dbReference>
<feature type="domain" description="Beta-lactamase class A catalytic" evidence="3">
    <location>
        <begin position="151"/>
        <end position="293"/>
    </location>
</feature>
<keyword evidence="2" id="KW-0732">Signal</keyword>
<feature type="region of interest" description="Disordered" evidence="1">
    <location>
        <begin position="28"/>
        <end position="53"/>
    </location>
</feature>
<keyword evidence="5" id="KW-1185">Reference proteome</keyword>
<proteinExistence type="predicted"/>
<evidence type="ECO:0000256" key="1">
    <source>
        <dbReference type="SAM" id="MobiDB-lite"/>
    </source>
</evidence>
<comment type="caution">
    <text evidence="4">The sequence shown here is derived from an EMBL/GenBank/DDBJ whole genome shotgun (WGS) entry which is preliminary data.</text>
</comment>
<dbReference type="InterPro" id="IPR000871">
    <property type="entry name" value="Beta-lactam_class-A"/>
</dbReference>
<accession>A0ABP6NTP9</accession>
<dbReference type="EMBL" id="BAAAUT010000058">
    <property type="protein sequence ID" value="GAA3158111.1"/>
    <property type="molecule type" value="Genomic_DNA"/>
</dbReference>
<feature type="chain" id="PRO_5045946979" description="Beta-lactamase class A catalytic domain-containing protein" evidence="2">
    <location>
        <begin position="29"/>
        <end position="339"/>
    </location>
</feature>
<dbReference type="PANTHER" id="PTHR35333:SF3">
    <property type="entry name" value="BETA-LACTAMASE-TYPE TRANSPEPTIDASE FOLD CONTAINING PROTEIN"/>
    <property type="match status" value="1"/>
</dbReference>
<dbReference type="PANTHER" id="PTHR35333">
    <property type="entry name" value="BETA-LACTAMASE"/>
    <property type="match status" value="1"/>
</dbReference>
<sequence length="339" mass="36255">MTGSRTPVAAAAVLVSALACGCALQRTAPPGADRPAEAETWTPPSAVPAPPAPFAPLSPLFPAAGIPRPGPVPPEPPEVSGSALTRAIDRSLAGYGGRLTAAARDLSTGRDYHYRGDLRLLTASTSKVNILAALLLDTPWKALDARARRDADRMIRLSDNHAADRLYESIGLEAGLAEANRRLGLERTHAPSGRCVDLYCWGITRTTAEDQLRLLEALATERGPLAREDRERVLRLMEEVIPEQRWGISAAACPGERVALKNGWLRRVSDGRWVVVSAGLIRGFGHDYAVAVLSEGNRRMAAGVTAVEGVAERILSAFRGEAECPGKGNRRALRKGSEE</sequence>
<dbReference type="RefSeq" id="WP_344864666.1">
    <property type="nucleotide sequence ID" value="NZ_BAAAUT010000058.1"/>
</dbReference>
<name>A0ABP6NTP9_9ACTN</name>
<dbReference type="Proteomes" id="UP001500320">
    <property type="component" value="Unassembled WGS sequence"/>
</dbReference>
<dbReference type="SUPFAM" id="SSF56601">
    <property type="entry name" value="beta-lactamase/transpeptidase-like"/>
    <property type="match status" value="1"/>
</dbReference>
<feature type="signal peptide" evidence="2">
    <location>
        <begin position="1"/>
        <end position="28"/>
    </location>
</feature>
<gene>
    <name evidence="4" type="ORF">GCM10010466_56040</name>
</gene>
<dbReference type="InterPro" id="IPR012338">
    <property type="entry name" value="Beta-lactam/transpept-like"/>
</dbReference>
<evidence type="ECO:0000313" key="4">
    <source>
        <dbReference type="EMBL" id="GAA3158111.1"/>
    </source>
</evidence>
<reference evidence="5" key="1">
    <citation type="journal article" date="2019" name="Int. J. Syst. Evol. Microbiol.">
        <title>The Global Catalogue of Microorganisms (GCM) 10K type strain sequencing project: providing services to taxonomists for standard genome sequencing and annotation.</title>
        <authorList>
            <consortium name="The Broad Institute Genomics Platform"/>
            <consortium name="The Broad Institute Genome Sequencing Center for Infectious Disease"/>
            <person name="Wu L."/>
            <person name="Ma J."/>
        </authorList>
    </citation>
    <scope>NUCLEOTIDE SEQUENCE [LARGE SCALE GENOMIC DNA]</scope>
    <source>
        <strain evidence="5">JCM 9373</strain>
    </source>
</reference>
<dbReference type="PROSITE" id="PS51257">
    <property type="entry name" value="PROKAR_LIPOPROTEIN"/>
    <property type="match status" value="1"/>
</dbReference>
<dbReference type="Gene3D" id="3.40.710.10">
    <property type="entry name" value="DD-peptidase/beta-lactamase superfamily"/>
    <property type="match status" value="1"/>
</dbReference>
<evidence type="ECO:0000256" key="2">
    <source>
        <dbReference type="SAM" id="SignalP"/>
    </source>
</evidence>